<evidence type="ECO:0000256" key="7">
    <source>
        <dbReference type="ARBA" id="ARBA00022989"/>
    </source>
</evidence>
<feature type="transmembrane region" description="Helical" evidence="9">
    <location>
        <begin position="65"/>
        <end position="85"/>
    </location>
</feature>
<dbReference type="Pfam" id="PF00005">
    <property type="entry name" value="ABC_tran"/>
    <property type="match status" value="1"/>
</dbReference>
<feature type="transmembrane region" description="Helical" evidence="9">
    <location>
        <begin position="21"/>
        <end position="45"/>
    </location>
</feature>
<dbReference type="PANTHER" id="PTHR43394:SF1">
    <property type="entry name" value="ATP-BINDING CASSETTE SUB-FAMILY B MEMBER 10, MITOCHONDRIAL"/>
    <property type="match status" value="1"/>
</dbReference>
<dbReference type="AlphaFoldDB" id="A0A7G9SN64"/>
<comment type="subcellular location">
    <subcellularLocation>
        <location evidence="1">Cell membrane</location>
        <topology evidence="1">Multi-pass membrane protein</topology>
    </subcellularLocation>
</comment>
<keyword evidence="4 9" id="KW-0812">Transmembrane</keyword>
<dbReference type="KEGG" id="tcn:H9L16_11460"/>
<evidence type="ECO:0000259" key="10">
    <source>
        <dbReference type="PROSITE" id="PS50893"/>
    </source>
</evidence>
<dbReference type="InterPro" id="IPR003439">
    <property type="entry name" value="ABC_transporter-like_ATP-bd"/>
</dbReference>
<feature type="domain" description="ABC transporter" evidence="10">
    <location>
        <begin position="341"/>
        <end position="570"/>
    </location>
</feature>
<evidence type="ECO:0000256" key="1">
    <source>
        <dbReference type="ARBA" id="ARBA00004651"/>
    </source>
</evidence>
<sequence>MQGKGERAARATASSAWLKAWLRPHAGVLVLSLCLMLVQSLASLAQPWLGGLVTDRLMVDQGFGLLLWLIFVLVCAQQLLGYLVAVQLQKVSGRLVATAGGEVYAHLQDLPLAWHQARRRGDVHALLLGDIYRLSGYITGTLVPLLPLLLTFVGGLAMMFRLAPLIAVAVAVSLPVLVIALKLVGRRMRPLAHASSQAWADLSALAEQNLELLPVIKTFAKSSLEADNYRARAEALYRVQMREARLQSAMSPAVYVAGAGLVLLMLGLAGHLVIRDEMRVGELVSLFLYGMLLVSPITQLAHVYGTTQASLGSMHRLRDALLAPVEVDSGTLDRFPEGVDIVFAGVDFAYPGRDPLFRGFDLHIRAGETVALTGINGAGKSTLVHVLLRLVEPQAGRVSIGGIDLRQFRLDALRGQIGLVAQQVMLFNATVTDNIAYGRSGATRIQIEQAARASRAHDFIMGLPEGYDTIVGDQGIRLSGGQKQRLALARALLKDPPILILDEATAMFDPEGEAEFIRECADVLQQRTVIMITHRPASLALADRVLRMDAGSIHEVTPSVQTVSAMPGNL</sequence>
<dbReference type="PROSITE" id="PS50929">
    <property type="entry name" value="ABC_TM1F"/>
    <property type="match status" value="1"/>
</dbReference>
<protein>
    <submittedName>
        <fullName evidence="12">ABC transporter ATP-binding protein</fullName>
    </submittedName>
</protein>
<dbReference type="InterPro" id="IPR036640">
    <property type="entry name" value="ABC1_TM_sf"/>
</dbReference>
<evidence type="ECO:0000313" key="12">
    <source>
        <dbReference type="EMBL" id="QNN69289.1"/>
    </source>
</evidence>
<keyword evidence="3" id="KW-1003">Cell membrane</keyword>
<evidence type="ECO:0000256" key="6">
    <source>
        <dbReference type="ARBA" id="ARBA00022840"/>
    </source>
</evidence>
<dbReference type="RefSeq" id="WP_187551812.1">
    <property type="nucleotide sequence ID" value="NZ_BMZL01000002.1"/>
</dbReference>
<evidence type="ECO:0000259" key="11">
    <source>
        <dbReference type="PROSITE" id="PS50929"/>
    </source>
</evidence>
<dbReference type="GO" id="GO:0015421">
    <property type="term" value="F:ABC-type oligopeptide transporter activity"/>
    <property type="evidence" value="ECO:0007669"/>
    <property type="project" value="TreeGrafter"/>
</dbReference>
<name>A0A7G9SN64_9GAMM</name>
<dbReference type="InterPro" id="IPR003593">
    <property type="entry name" value="AAA+_ATPase"/>
</dbReference>
<keyword evidence="5" id="KW-0547">Nucleotide-binding</keyword>
<dbReference type="Gene3D" id="1.20.1560.10">
    <property type="entry name" value="ABC transporter type 1, transmembrane domain"/>
    <property type="match status" value="1"/>
</dbReference>
<feature type="domain" description="ABC transmembrane type-1" evidence="11">
    <location>
        <begin position="30"/>
        <end position="309"/>
    </location>
</feature>
<dbReference type="PROSITE" id="PS00211">
    <property type="entry name" value="ABC_TRANSPORTER_1"/>
    <property type="match status" value="1"/>
</dbReference>
<evidence type="ECO:0000256" key="4">
    <source>
        <dbReference type="ARBA" id="ARBA00022692"/>
    </source>
</evidence>
<evidence type="ECO:0000256" key="8">
    <source>
        <dbReference type="ARBA" id="ARBA00023136"/>
    </source>
</evidence>
<dbReference type="SUPFAM" id="SSF90123">
    <property type="entry name" value="ABC transporter transmembrane region"/>
    <property type="match status" value="1"/>
</dbReference>
<keyword evidence="8 9" id="KW-0472">Membrane</keyword>
<gene>
    <name evidence="12" type="ORF">H9L16_11460</name>
</gene>
<dbReference type="GO" id="GO:0005524">
    <property type="term" value="F:ATP binding"/>
    <property type="evidence" value="ECO:0007669"/>
    <property type="project" value="UniProtKB-KW"/>
</dbReference>
<accession>A0A7G9SN64</accession>
<feature type="transmembrane region" description="Helical" evidence="9">
    <location>
        <begin position="252"/>
        <end position="274"/>
    </location>
</feature>
<feature type="transmembrane region" description="Helical" evidence="9">
    <location>
        <begin position="286"/>
        <end position="306"/>
    </location>
</feature>
<dbReference type="InterPro" id="IPR017871">
    <property type="entry name" value="ABC_transporter-like_CS"/>
</dbReference>
<evidence type="ECO:0000313" key="13">
    <source>
        <dbReference type="Proteomes" id="UP000515804"/>
    </source>
</evidence>
<dbReference type="FunFam" id="3.40.50.300:FF:000299">
    <property type="entry name" value="ABC transporter ATP-binding protein/permease"/>
    <property type="match status" value="1"/>
</dbReference>
<proteinExistence type="predicted"/>
<keyword evidence="2" id="KW-0813">Transport</keyword>
<evidence type="ECO:0000256" key="5">
    <source>
        <dbReference type="ARBA" id="ARBA00022741"/>
    </source>
</evidence>
<dbReference type="Gene3D" id="3.40.50.300">
    <property type="entry name" value="P-loop containing nucleotide triphosphate hydrolases"/>
    <property type="match status" value="1"/>
</dbReference>
<evidence type="ECO:0000256" key="9">
    <source>
        <dbReference type="SAM" id="Phobius"/>
    </source>
</evidence>
<dbReference type="InterPro" id="IPR011527">
    <property type="entry name" value="ABC1_TM_dom"/>
</dbReference>
<keyword evidence="13" id="KW-1185">Reference proteome</keyword>
<feature type="transmembrane region" description="Helical" evidence="9">
    <location>
        <begin position="137"/>
        <end position="159"/>
    </location>
</feature>
<dbReference type="InterPro" id="IPR039421">
    <property type="entry name" value="Type_1_exporter"/>
</dbReference>
<dbReference type="PROSITE" id="PS50893">
    <property type="entry name" value="ABC_TRANSPORTER_2"/>
    <property type="match status" value="1"/>
</dbReference>
<keyword evidence="6 12" id="KW-0067">ATP-binding</keyword>
<dbReference type="Proteomes" id="UP000515804">
    <property type="component" value="Chromosome"/>
</dbReference>
<evidence type="ECO:0000256" key="2">
    <source>
        <dbReference type="ARBA" id="ARBA00022448"/>
    </source>
</evidence>
<evidence type="ECO:0000256" key="3">
    <source>
        <dbReference type="ARBA" id="ARBA00022475"/>
    </source>
</evidence>
<dbReference type="GO" id="GO:0016887">
    <property type="term" value="F:ATP hydrolysis activity"/>
    <property type="evidence" value="ECO:0007669"/>
    <property type="project" value="InterPro"/>
</dbReference>
<dbReference type="GO" id="GO:0005886">
    <property type="term" value="C:plasma membrane"/>
    <property type="evidence" value="ECO:0007669"/>
    <property type="project" value="UniProtKB-SubCell"/>
</dbReference>
<reference evidence="12 13" key="1">
    <citation type="submission" date="2020-08" db="EMBL/GenBank/DDBJ databases">
        <title>Genome sequence of Thermomonas carbonis KCTC 42013T.</title>
        <authorList>
            <person name="Hyun D.-W."/>
            <person name="Bae J.-W."/>
        </authorList>
    </citation>
    <scope>NUCLEOTIDE SEQUENCE [LARGE SCALE GENOMIC DNA]</scope>
    <source>
        <strain evidence="12 13">KCTC 42013</strain>
    </source>
</reference>
<feature type="transmembrane region" description="Helical" evidence="9">
    <location>
        <begin position="165"/>
        <end position="184"/>
    </location>
</feature>
<dbReference type="Pfam" id="PF00664">
    <property type="entry name" value="ABC_membrane"/>
    <property type="match status" value="1"/>
</dbReference>
<dbReference type="PANTHER" id="PTHR43394">
    <property type="entry name" value="ATP-DEPENDENT PERMEASE MDL1, MITOCHONDRIAL"/>
    <property type="match status" value="1"/>
</dbReference>
<keyword evidence="7 9" id="KW-1133">Transmembrane helix</keyword>
<dbReference type="InterPro" id="IPR027417">
    <property type="entry name" value="P-loop_NTPase"/>
</dbReference>
<dbReference type="SMART" id="SM00382">
    <property type="entry name" value="AAA"/>
    <property type="match status" value="1"/>
</dbReference>
<dbReference type="EMBL" id="CP060719">
    <property type="protein sequence ID" value="QNN69289.1"/>
    <property type="molecule type" value="Genomic_DNA"/>
</dbReference>
<dbReference type="SUPFAM" id="SSF52540">
    <property type="entry name" value="P-loop containing nucleoside triphosphate hydrolases"/>
    <property type="match status" value="1"/>
</dbReference>
<organism evidence="12 13">
    <name type="scientific">Thermomonas carbonis</name>
    <dbReference type="NCBI Taxonomy" id="1463158"/>
    <lineage>
        <taxon>Bacteria</taxon>
        <taxon>Pseudomonadati</taxon>
        <taxon>Pseudomonadota</taxon>
        <taxon>Gammaproteobacteria</taxon>
        <taxon>Lysobacterales</taxon>
        <taxon>Lysobacteraceae</taxon>
        <taxon>Thermomonas</taxon>
    </lineage>
</organism>